<sequence>MSLFSAEASRPRVADLAGLLCGPGQVTSFGRTAARLSAVVDDDWRAGALARECVRHGAEAQVTRLETEESQDGARPLVRTAFRVDLLPLARAWSGGERKVLPEGFTLGGAMLRLWALSGGQPTERGYLLPLDPAAPDTHEPLMAALGMVGLAASTVRPRGGTPAIRITGRRRLATFAELIGPPPPGAEPAWPRVTPVPRAC</sequence>
<accession>A0A2T0M1Q8</accession>
<comment type="caution">
    <text evidence="1">The sequence shown here is derived from an EMBL/GenBank/DDBJ whole genome shotgun (WGS) entry which is preliminary data.</text>
</comment>
<name>A0A2T0M1Q8_9PSEU</name>
<gene>
    <name evidence="1" type="ORF">B0I33_102666</name>
</gene>
<dbReference type="Proteomes" id="UP000238362">
    <property type="component" value="Unassembled WGS sequence"/>
</dbReference>
<dbReference type="RefSeq" id="WP_106177703.1">
    <property type="nucleotide sequence ID" value="NZ_PVNH01000002.1"/>
</dbReference>
<dbReference type="AlphaFoldDB" id="A0A2T0M1Q8"/>
<organism evidence="1 2">
    <name type="scientific">Prauserella shujinwangii</name>
    <dbReference type="NCBI Taxonomy" id="1453103"/>
    <lineage>
        <taxon>Bacteria</taxon>
        <taxon>Bacillati</taxon>
        <taxon>Actinomycetota</taxon>
        <taxon>Actinomycetes</taxon>
        <taxon>Pseudonocardiales</taxon>
        <taxon>Pseudonocardiaceae</taxon>
        <taxon>Prauserella</taxon>
    </lineage>
</organism>
<keyword evidence="2" id="KW-1185">Reference proteome</keyword>
<dbReference type="OrthoDB" id="3403532at2"/>
<evidence type="ECO:0000313" key="1">
    <source>
        <dbReference type="EMBL" id="PRX50542.1"/>
    </source>
</evidence>
<protein>
    <submittedName>
        <fullName evidence="1">Uncharacterized protein</fullName>
    </submittedName>
</protein>
<dbReference type="EMBL" id="PVNH01000002">
    <property type="protein sequence ID" value="PRX50542.1"/>
    <property type="molecule type" value="Genomic_DNA"/>
</dbReference>
<evidence type="ECO:0000313" key="2">
    <source>
        <dbReference type="Proteomes" id="UP000238362"/>
    </source>
</evidence>
<reference evidence="1 2" key="1">
    <citation type="submission" date="2018-03" db="EMBL/GenBank/DDBJ databases">
        <title>Genomic Encyclopedia of Type Strains, Phase III (KMG-III): the genomes of soil and plant-associated and newly described type strains.</title>
        <authorList>
            <person name="Whitman W."/>
        </authorList>
    </citation>
    <scope>NUCLEOTIDE SEQUENCE [LARGE SCALE GENOMIC DNA]</scope>
    <source>
        <strain evidence="1 2">CGMCC 4.7125</strain>
    </source>
</reference>
<proteinExistence type="predicted"/>